<dbReference type="PROSITE" id="PS50110">
    <property type="entry name" value="RESPONSE_REGULATORY"/>
    <property type="match status" value="1"/>
</dbReference>
<evidence type="ECO:0000256" key="5">
    <source>
        <dbReference type="ARBA" id="ARBA00023163"/>
    </source>
</evidence>
<dbReference type="InterPro" id="IPR001867">
    <property type="entry name" value="OmpR/PhoB-type_DNA-bd"/>
</dbReference>
<keyword evidence="11" id="KW-1185">Reference proteome</keyword>
<keyword evidence="1 6" id="KW-0597">Phosphoprotein</keyword>
<evidence type="ECO:0000256" key="4">
    <source>
        <dbReference type="ARBA" id="ARBA00023125"/>
    </source>
</evidence>
<dbReference type="CDD" id="cd00383">
    <property type="entry name" value="trans_reg_C"/>
    <property type="match status" value="1"/>
</dbReference>
<evidence type="ECO:0000256" key="1">
    <source>
        <dbReference type="ARBA" id="ARBA00022553"/>
    </source>
</evidence>
<feature type="domain" description="OmpR/PhoB-type" evidence="9">
    <location>
        <begin position="135"/>
        <end position="234"/>
    </location>
</feature>
<dbReference type="EMBL" id="JAMXMC010000001">
    <property type="protein sequence ID" value="MCO5975127.1"/>
    <property type="molecule type" value="Genomic_DNA"/>
</dbReference>
<sequence>MSEMVKVLVVDDEAELRGLLQRYLGDQGCQVRTEPHAETVAALLARERFDVLVLDLMMPGEDGLSLCRRLRHQGETIPILMLTARGDPVDRVVGLEMGADDYLAKPFHPRELLARIQALVRRQQVLGAHRGPPVDTVLRFGPYALNLDARSLTRDGQAVPLTTGEFQLLQALALNPRRPLGRDRLIELAHGREHDVTDRAIDSQIMRLRKLIETQPSAPRFIQTVWGVGYVFTPDGQRRPG</sequence>
<dbReference type="PANTHER" id="PTHR48111">
    <property type="entry name" value="REGULATOR OF RPOS"/>
    <property type="match status" value="1"/>
</dbReference>
<dbReference type="SUPFAM" id="SSF46894">
    <property type="entry name" value="C-terminal effector domain of the bipartite response regulators"/>
    <property type="match status" value="1"/>
</dbReference>
<dbReference type="InterPro" id="IPR001789">
    <property type="entry name" value="Sig_transdc_resp-reg_receiver"/>
</dbReference>
<dbReference type="Gene3D" id="3.40.50.2300">
    <property type="match status" value="1"/>
</dbReference>
<dbReference type="InterPro" id="IPR039420">
    <property type="entry name" value="WalR-like"/>
</dbReference>
<dbReference type="Pfam" id="PF00072">
    <property type="entry name" value="Response_reg"/>
    <property type="match status" value="1"/>
</dbReference>
<feature type="DNA-binding region" description="OmpR/PhoB-type" evidence="7">
    <location>
        <begin position="135"/>
        <end position="234"/>
    </location>
</feature>
<evidence type="ECO:0000256" key="3">
    <source>
        <dbReference type="ARBA" id="ARBA00023015"/>
    </source>
</evidence>
<protein>
    <submittedName>
        <fullName evidence="10">Two-component system response regulator OmpR</fullName>
    </submittedName>
</protein>
<comment type="caution">
    <text evidence="10">The sequence shown here is derived from an EMBL/GenBank/DDBJ whole genome shotgun (WGS) entry which is preliminary data.</text>
</comment>
<dbReference type="InterPro" id="IPR016032">
    <property type="entry name" value="Sig_transdc_resp-reg_C-effctor"/>
</dbReference>
<evidence type="ECO:0000256" key="2">
    <source>
        <dbReference type="ARBA" id="ARBA00023012"/>
    </source>
</evidence>
<dbReference type="PROSITE" id="PS51755">
    <property type="entry name" value="OMPR_PHOB"/>
    <property type="match status" value="1"/>
</dbReference>
<dbReference type="NCBIfam" id="NF007005">
    <property type="entry name" value="PRK09468.1"/>
    <property type="match status" value="1"/>
</dbReference>
<accession>A0ABT1BHP7</accession>
<evidence type="ECO:0000313" key="10">
    <source>
        <dbReference type="EMBL" id="MCO5975127.1"/>
    </source>
</evidence>
<evidence type="ECO:0000313" key="11">
    <source>
        <dbReference type="Proteomes" id="UP001204851"/>
    </source>
</evidence>
<feature type="domain" description="Response regulatory" evidence="8">
    <location>
        <begin position="6"/>
        <end position="120"/>
    </location>
</feature>
<dbReference type="SMART" id="SM00862">
    <property type="entry name" value="Trans_reg_C"/>
    <property type="match status" value="1"/>
</dbReference>
<evidence type="ECO:0000256" key="7">
    <source>
        <dbReference type="PROSITE-ProRule" id="PRU01091"/>
    </source>
</evidence>
<gene>
    <name evidence="10" type="primary">ompR</name>
    <name evidence="10" type="ORF">M0L44_00115</name>
</gene>
<dbReference type="InterPro" id="IPR011006">
    <property type="entry name" value="CheY-like_superfamily"/>
</dbReference>
<keyword evidence="4 7" id="KW-0238">DNA-binding</keyword>
<dbReference type="PANTHER" id="PTHR48111:SF4">
    <property type="entry name" value="DNA-BINDING DUAL TRANSCRIPTIONAL REGULATOR OMPR"/>
    <property type="match status" value="1"/>
</dbReference>
<keyword evidence="5" id="KW-0804">Transcription</keyword>
<reference evidence="10 11" key="1">
    <citation type="submission" date="2022-06" db="EMBL/GenBank/DDBJ databases">
        <title>Ideonella sp. NS12-5 Genome sequencing and assembly.</title>
        <authorList>
            <person name="Jung Y."/>
        </authorList>
    </citation>
    <scope>NUCLEOTIDE SEQUENCE [LARGE SCALE GENOMIC DNA]</scope>
    <source>
        <strain evidence="10 11">NS12-5</strain>
    </source>
</reference>
<keyword evidence="3" id="KW-0805">Transcription regulation</keyword>
<keyword evidence="2" id="KW-0902">Two-component regulatory system</keyword>
<organism evidence="10 11">
    <name type="scientific">Ideonella oryzae</name>
    <dbReference type="NCBI Taxonomy" id="2937441"/>
    <lineage>
        <taxon>Bacteria</taxon>
        <taxon>Pseudomonadati</taxon>
        <taxon>Pseudomonadota</taxon>
        <taxon>Betaproteobacteria</taxon>
        <taxon>Burkholderiales</taxon>
        <taxon>Sphaerotilaceae</taxon>
        <taxon>Ideonella</taxon>
    </lineage>
</organism>
<dbReference type="CDD" id="cd17574">
    <property type="entry name" value="REC_OmpR"/>
    <property type="match status" value="1"/>
</dbReference>
<dbReference type="Gene3D" id="1.10.10.10">
    <property type="entry name" value="Winged helix-like DNA-binding domain superfamily/Winged helix DNA-binding domain"/>
    <property type="match status" value="1"/>
</dbReference>
<dbReference type="RefSeq" id="WP_252767578.1">
    <property type="nucleotide sequence ID" value="NZ_JAMXMC010000001.1"/>
</dbReference>
<dbReference type="Gene3D" id="6.10.250.690">
    <property type="match status" value="1"/>
</dbReference>
<evidence type="ECO:0000259" key="9">
    <source>
        <dbReference type="PROSITE" id="PS51755"/>
    </source>
</evidence>
<dbReference type="Proteomes" id="UP001204851">
    <property type="component" value="Unassembled WGS sequence"/>
</dbReference>
<dbReference type="Pfam" id="PF00486">
    <property type="entry name" value="Trans_reg_C"/>
    <property type="match status" value="1"/>
</dbReference>
<evidence type="ECO:0000259" key="8">
    <source>
        <dbReference type="PROSITE" id="PS50110"/>
    </source>
</evidence>
<dbReference type="SMART" id="SM00448">
    <property type="entry name" value="REC"/>
    <property type="match status" value="1"/>
</dbReference>
<dbReference type="SUPFAM" id="SSF52172">
    <property type="entry name" value="CheY-like"/>
    <property type="match status" value="1"/>
</dbReference>
<feature type="modified residue" description="4-aspartylphosphate" evidence="6">
    <location>
        <position position="55"/>
    </location>
</feature>
<name>A0ABT1BHP7_9BURK</name>
<evidence type="ECO:0000256" key="6">
    <source>
        <dbReference type="PROSITE-ProRule" id="PRU00169"/>
    </source>
</evidence>
<dbReference type="InterPro" id="IPR036388">
    <property type="entry name" value="WH-like_DNA-bd_sf"/>
</dbReference>
<proteinExistence type="predicted"/>